<evidence type="ECO:0000256" key="1">
    <source>
        <dbReference type="SAM" id="MobiDB-lite"/>
    </source>
</evidence>
<dbReference type="EMBL" id="CAXAMN010026708">
    <property type="protein sequence ID" value="CAK9105287.1"/>
    <property type="molecule type" value="Genomic_DNA"/>
</dbReference>
<feature type="region of interest" description="Disordered" evidence="1">
    <location>
        <begin position="265"/>
        <end position="289"/>
    </location>
</feature>
<dbReference type="Proteomes" id="UP001642484">
    <property type="component" value="Unassembled WGS sequence"/>
</dbReference>
<accession>A0ABP0RXL7</accession>
<keyword evidence="3" id="KW-1185">Reference proteome</keyword>
<sequence length="604" mass="67658">MSSAEVQAVLAVLTQSLLDSGPKSPADLHRELDDAIIEVMTEQDPDAFPPDSDEPDWAPVDEGAPLSLADLSGPRGFMAARSDPDTGDATLDLPIVDVMSMDDPDIFAALDEVRTACAGALGEAMDRSHAVFRLMGSTDAHVSLEGHHDKVSVLTGGEATQLAPRECDGKVMLPIDVRSIFSVLMMLTSRRFHLAHLEAHRAWNGMRSSKEEPVQKEDSIAKGETWRFKEAKSEPIEETWETRFPKPCTTSEKTEISGEKDFEGAAAADTGNPTASKSASKSATVGSERPRALDDWVRTTWAHRNGCWTLWEREVASSTGMRVNQTPDLKMVILLQPPRDYMSTMDVGWNGEYLPAMQGTKNKPSVFKWILMNHLFQRSTVRRHFETQRNQANQVSAILAFLGRPDILYMVSRLQSEIKGATIQTVRDANKCVELTLAGVEIARLRFPYQPMEWSELGILSVSDASFANEASMEAGDRYRALLVEMKGLIGHNTRDWEDIARRNCPQLSLSDCMSLVKHLNSDLLSKCQDKRLEIEMRSMRQSLREEDDRKTYVVYPNGGDRLNWIHTSSMISDCLTKRMKPDLMLRILKENAYQVCYSQKKKT</sequence>
<proteinExistence type="predicted"/>
<gene>
    <name evidence="2" type="ORF">CCMP2556_LOCUS49284</name>
</gene>
<protein>
    <submittedName>
        <fullName evidence="2">Uncharacterized protein</fullName>
    </submittedName>
</protein>
<organism evidence="2 3">
    <name type="scientific">Durusdinium trenchii</name>
    <dbReference type="NCBI Taxonomy" id="1381693"/>
    <lineage>
        <taxon>Eukaryota</taxon>
        <taxon>Sar</taxon>
        <taxon>Alveolata</taxon>
        <taxon>Dinophyceae</taxon>
        <taxon>Suessiales</taxon>
        <taxon>Symbiodiniaceae</taxon>
        <taxon>Durusdinium</taxon>
    </lineage>
</organism>
<reference evidence="2 3" key="1">
    <citation type="submission" date="2024-02" db="EMBL/GenBank/DDBJ databases">
        <authorList>
            <person name="Chen Y."/>
            <person name="Shah S."/>
            <person name="Dougan E. K."/>
            <person name="Thang M."/>
            <person name="Chan C."/>
        </authorList>
    </citation>
    <scope>NUCLEOTIDE SEQUENCE [LARGE SCALE GENOMIC DNA]</scope>
</reference>
<evidence type="ECO:0000313" key="3">
    <source>
        <dbReference type="Proteomes" id="UP001642484"/>
    </source>
</evidence>
<evidence type="ECO:0000313" key="2">
    <source>
        <dbReference type="EMBL" id="CAK9105287.1"/>
    </source>
</evidence>
<comment type="caution">
    <text evidence="2">The sequence shown here is derived from an EMBL/GenBank/DDBJ whole genome shotgun (WGS) entry which is preliminary data.</text>
</comment>
<name>A0ABP0RXL7_9DINO</name>